<evidence type="ECO:0000256" key="8">
    <source>
        <dbReference type="ARBA" id="ARBA00023136"/>
    </source>
</evidence>
<dbReference type="OrthoDB" id="10068240at2759"/>
<dbReference type="EMBL" id="MU826829">
    <property type="protein sequence ID" value="KAJ7374031.1"/>
    <property type="molecule type" value="Genomic_DNA"/>
</dbReference>
<evidence type="ECO:0000256" key="3">
    <source>
        <dbReference type="ARBA" id="ARBA00022461"/>
    </source>
</evidence>
<dbReference type="GO" id="GO:0005886">
    <property type="term" value="C:plasma membrane"/>
    <property type="evidence" value="ECO:0007669"/>
    <property type="project" value="TreeGrafter"/>
</dbReference>
<keyword evidence="8 12" id="KW-0472">Membrane</keyword>
<evidence type="ECO:0000256" key="6">
    <source>
        <dbReference type="ARBA" id="ARBA00023053"/>
    </source>
</evidence>
<name>A0A9W9Z2X9_9CNID</name>
<evidence type="ECO:0000256" key="2">
    <source>
        <dbReference type="ARBA" id="ARBA00022448"/>
    </source>
</evidence>
<keyword evidence="4 11" id="KW-0812">Transmembrane</keyword>
<keyword evidence="7 11" id="KW-0406">Ion transport</keyword>
<dbReference type="InterPro" id="IPR020903">
    <property type="entry name" value="ENaC_CS"/>
</dbReference>
<keyword evidence="3 11" id="KW-0894">Sodium channel</keyword>
<evidence type="ECO:0000256" key="5">
    <source>
        <dbReference type="ARBA" id="ARBA00022989"/>
    </source>
</evidence>
<dbReference type="Proteomes" id="UP001163046">
    <property type="component" value="Unassembled WGS sequence"/>
</dbReference>
<evidence type="ECO:0000256" key="7">
    <source>
        <dbReference type="ARBA" id="ARBA00023065"/>
    </source>
</evidence>
<keyword evidence="14" id="KW-1185">Reference proteome</keyword>
<dbReference type="PRINTS" id="PR01078">
    <property type="entry name" value="AMINACHANNEL"/>
</dbReference>
<evidence type="ECO:0000256" key="10">
    <source>
        <dbReference type="ARBA" id="ARBA00023303"/>
    </source>
</evidence>
<dbReference type="PANTHER" id="PTHR11690">
    <property type="entry name" value="AMILORIDE-SENSITIVE SODIUM CHANNEL-RELATED"/>
    <property type="match status" value="1"/>
</dbReference>
<comment type="caution">
    <text evidence="13">The sequence shown here is derived from an EMBL/GenBank/DDBJ whole genome shotgun (WGS) entry which is preliminary data.</text>
</comment>
<protein>
    <submittedName>
        <fullName evidence="13">Amiloride-sensitive sodium channel</fullName>
    </submittedName>
</protein>
<keyword evidence="2 11" id="KW-0813">Transport</keyword>
<dbReference type="PROSITE" id="PS01206">
    <property type="entry name" value="ASC"/>
    <property type="match status" value="1"/>
</dbReference>
<evidence type="ECO:0000313" key="14">
    <source>
        <dbReference type="Proteomes" id="UP001163046"/>
    </source>
</evidence>
<feature type="transmembrane region" description="Helical" evidence="12">
    <location>
        <begin position="189"/>
        <end position="213"/>
    </location>
</feature>
<keyword evidence="5 12" id="KW-1133">Transmembrane helix</keyword>
<dbReference type="GO" id="GO:0015280">
    <property type="term" value="F:ligand-gated sodium channel activity"/>
    <property type="evidence" value="ECO:0007669"/>
    <property type="project" value="TreeGrafter"/>
</dbReference>
<reference evidence="13" key="1">
    <citation type="submission" date="2023-01" db="EMBL/GenBank/DDBJ databases">
        <title>Genome assembly of the deep-sea coral Lophelia pertusa.</title>
        <authorList>
            <person name="Herrera S."/>
            <person name="Cordes E."/>
        </authorList>
    </citation>
    <scope>NUCLEOTIDE SEQUENCE</scope>
    <source>
        <strain evidence="13">USNM1676648</strain>
        <tissue evidence="13">Polyp</tissue>
    </source>
</reference>
<proteinExistence type="inferred from homology"/>
<dbReference type="Gene3D" id="1.10.287.820">
    <property type="entry name" value="Acid-sensing ion channel domain"/>
    <property type="match status" value="1"/>
</dbReference>
<dbReference type="PANTHER" id="PTHR11690:SF222">
    <property type="entry name" value="AMILORIDE-SENSITIVE SODIUM CHANNEL SUBUNIT GAMMA"/>
    <property type="match status" value="1"/>
</dbReference>
<dbReference type="Gene3D" id="1.10.287.770">
    <property type="entry name" value="YojJ-like"/>
    <property type="match status" value="1"/>
</dbReference>
<gene>
    <name evidence="13" type="primary">ASIC5_3</name>
    <name evidence="13" type="ORF">OS493_009361</name>
</gene>
<keyword evidence="10 11" id="KW-0407">Ion channel</keyword>
<evidence type="ECO:0000256" key="4">
    <source>
        <dbReference type="ARBA" id="ARBA00022692"/>
    </source>
</evidence>
<keyword evidence="9 11" id="KW-0739">Sodium transport</keyword>
<evidence type="ECO:0000256" key="1">
    <source>
        <dbReference type="ARBA" id="ARBA00004141"/>
    </source>
</evidence>
<accession>A0A9W9Z2X9</accession>
<keyword evidence="6" id="KW-0915">Sodium</keyword>
<dbReference type="InterPro" id="IPR001873">
    <property type="entry name" value="ENaC"/>
</dbReference>
<comment type="subcellular location">
    <subcellularLocation>
        <location evidence="1">Membrane</location>
        <topology evidence="1">Multi-pass membrane protein</topology>
    </subcellularLocation>
</comment>
<sequence length="235" mass="26767">MDVTPGYNTNIRIHRSKTLYLEPPFKPPCGTRKLVTTETYSTSTCFMECFKKHLMDVCNCRFLGLPVGEQFNVTNYCTTKELRECFLPTTAKLNPSVCDCPVQCEKIKYDLQLSSAYFPSPHFWDTVYQLLNESDKTDNLTKSDTQEIIRKRLLKVNIFYDSLSTEVTLEKPAYDLSDFASDLGGSMGLFMGCSILTLCEFLDLLIMALVSYYSSRKRGSQKITDHESVANHNSV</sequence>
<evidence type="ECO:0000256" key="9">
    <source>
        <dbReference type="ARBA" id="ARBA00023201"/>
    </source>
</evidence>
<organism evidence="13 14">
    <name type="scientific">Desmophyllum pertusum</name>
    <dbReference type="NCBI Taxonomy" id="174260"/>
    <lineage>
        <taxon>Eukaryota</taxon>
        <taxon>Metazoa</taxon>
        <taxon>Cnidaria</taxon>
        <taxon>Anthozoa</taxon>
        <taxon>Hexacorallia</taxon>
        <taxon>Scleractinia</taxon>
        <taxon>Caryophylliina</taxon>
        <taxon>Caryophylliidae</taxon>
        <taxon>Desmophyllum</taxon>
    </lineage>
</organism>
<dbReference type="AlphaFoldDB" id="A0A9W9Z2X9"/>
<comment type="similarity">
    <text evidence="11">Belongs to the amiloride-sensitive sodium channel (TC 1.A.6) family.</text>
</comment>
<dbReference type="Pfam" id="PF00858">
    <property type="entry name" value="ASC"/>
    <property type="match status" value="1"/>
</dbReference>
<evidence type="ECO:0000313" key="13">
    <source>
        <dbReference type="EMBL" id="KAJ7374031.1"/>
    </source>
</evidence>
<evidence type="ECO:0000256" key="12">
    <source>
        <dbReference type="SAM" id="Phobius"/>
    </source>
</evidence>
<evidence type="ECO:0000256" key="11">
    <source>
        <dbReference type="RuleBase" id="RU000679"/>
    </source>
</evidence>